<dbReference type="OMA" id="HVQSFWG"/>
<dbReference type="InterPro" id="IPR007110">
    <property type="entry name" value="Ig-like_dom"/>
</dbReference>
<keyword evidence="7" id="KW-1133">Transmembrane helix</keyword>
<dbReference type="SUPFAM" id="SSF48726">
    <property type="entry name" value="Immunoglobulin"/>
    <property type="match status" value="1"/>
</dbReference>
<keyword evidence="4 7" id="KW-0472">Membrane</keyword>
<dbReference type="AlphaFoldDB" id="A0A6I8N691"/>
<dbReference type="SMART" id="SM00409">
    <property type="entry name" value="IG"/>
    <property type="match status" value="1"/>
</dbReference>
<keyword evidence="2" id="KW-1003">Cell membrane</keyword>
<dbReference type="GO" id="GO:0005886">
    <property type="term" value="C:plasma membrane"/>
    <property type="evidence" value="ECO:0007669"/>
    <property type="project" value="UniProtKB-SubCell"/>
</dbReference>
<dbReference type="Bgee" id="ENSOANG00000002164">
    <property type="expression patterns" value="Expressed in liver and 1 other cell type or tissue"/>
</dbReference>
<evidence type="ECO:0000256" key="5">
    <source>
        <dbReference type="ARBA" id="ARBA00023157"/>
    </source>
</evidence>
<dbReference type="FunCoup" id="A0A6I8N691">
    <property type="interactions" value="122"/>
</dbReference>
<feature type="domain" description="Ig-like" evidence="9">
    <location>
        <begin position="17"/>
        <end position="110"/>
    </location>
</feature>
<reference evidence="10" key="3">
    <citation type="submission" date="2025-09" db="UniProtKB">
        <authorList>
            <consortium name="Ensembl"/>
        </authorList>
    </citation>
    <scope>IDENTIFICATION</scope>
    <source>
        <strain evidence="10">Glennie</strain>
    </source>
</reference>
<dbReference type="InterPro" id="IPR013783">
    <property type="entry name" value="Ig-like_fold"/>
</dbReference>
<feature type="signal peptide" evidence="8">
    <location>
        <begin position="1"/>
        <end position="20"/>
    </location>
</feature>
<keyword evidence="6" id="KW-0325">Glycoprotein</keyword>
<evidence type="ECO:0000256" key="1">
    <source>
        <dbReference type="ARBA" id="ARBA00004236"/>
    </source>
</evidence>
<protein>
    <recommendedName>
        <fullName evidence="9">Ig-like domain-containing protein</fullName>
    </recommendedName>
</protein>
<evidence type="ECO:0000256" key="3">
    <source>
        <dbReference type="ARBA" id="ARBA00022729"/>
    </source>
</evidence>
<dbReference type="GeneTree" id="ENSGT00390000015960"/>
<reference evidence="10 11" key="1">
    <citation type="journal article" date="2008" name="Nature">
        <title>Genome analysis of the platypus reveals unique signatures of evolution.</title>
        <authorList>
            <person name="Warren W.C."/>
            <person name="Hillier L.W."/>
            <person name="Marshall Graves J.A."/>
            <person name="Birney E."/>
            <person name="Ponting C.P."/>
            <person name="Grutzner F."/>
            <person name="Belov K."/>
            <person name="Miller W."/>
            <person name="Clarke L."/>
            <person name="Chinwalla A.T."/>
            <person name="Yang S.P."/>
            <person name="Heger A."/>
            <person name="Locke D.P."/>
            <person name="Miethke P."/>
            <person name="Waters P.D."/>
            <person name="Veyrunes F."/>
            <person name="Fulton L."/>
            <person name="Fulton B."/>
            <person name="Graves T."/>
            <person name="Wallis J."/>
            <person name="Puente X.S."/>
            <person name="Lopez-Otin C."/>
            <person name="Ordonez G.R."/>
            <person name="Eichler E.E."/>
            <person name="Chen L."/>
            <person name="Cheng Z."/>
            <person name="Deakin J.E."/>
            <person name="Alsop A."/>
            <person name="Thompson K."/>
            <person name="Kirby P."/>
            <person name="Papenfuss A.T."/>
            <person name="Wakefield M.J."/>
            <person name="Olender T."/>
            <person name="Lancet D."/>
            <person name="Huttley G.A."/>
            <person name="Smit A.F."/>
            <person name="Pask A."/>
            <person name="Temple-Smith P."/>
            <person name="Batzer M.A."/>
            <person name="Walker J.A."/>
            <person name="Konkel M.K."/>
            <person name="Harris R.S."/>
            <person name="Whittington C.M."/>
            <person name="Wong E.S."/>
            <person name="Gemmell N.J."/>
            <person name="Buschiazzo E."/>
            <person name="Vargas Jentzsch I.M."/>
            <person name="Merkel A."/>
            <person name="Schmitz J."/>
            <person name="Zemann A."/>
            <person name="Churakov G."/>
            <person name="Kriegs J.O."/>
            <person name="Brosius J."/>
            <person name="Murchison E.P."/>
            <person name="Sachidanandam R."/>
            <person name="Smith C."/>
            <person name="Hannon G.J."/>
            <person name="Tsend-Ayush E."/>
            <person name="McMillan D."/>
            <person name="Attenborough R."/>
            <person name="Rens W."/>
            <person name="Ferguson-Smith M."/>
            <person name="Lefevre C.M."/>
            <person name="Sharp J.A."/>
            <person name="Nicholas K.R."/>
            <person name="Ray D.A."/>
            <person name="Kube M."/>
            <person name="Reinhardt R."/>
            <person name="Pringle T.H."/>
            <person name="Taylor J."/>
            <person name="Jones R.C."/>
            <person name="Nixon B."/>
            <person name="Dacheux J.L."/>
            <person name="Niwa H."/>
            <person name="Sekita Y."/>
            <person name="Huang X."/>
            <person name="Stark A."/>
            <person name="Kheradpour P."/>
            <person name="Kellis M."/>
            <person name="Flicek P."/>
            <person name="Chen Y."/>
            <person name="Webber C."/>
            <person name="Hardison R."/>
            <person name="Nelson J."/>
            <person name="Hallsworth-Pepin K."/>
            <person name="Delehaunty K."/>
            <person name="Markovic C."/>
            <person name="Minx P."/>
            <person name="Feng Y."/>
            <person name="Kremitzki C."/>
            <person name="Mitreva M."/>
            <person name="Glasscock J."/>
            <person name="Wylie T."/>
            <person name="Wohldmann P."/>
            <person name="Thiru P."/>
            <person name="Nhan M.N."/>
            <person name="Pohl C.S."/>
            <person name="Smith S.M."/>
            <person name="Hou S."/>
            <person name="Nefedov M."/>
            <person name="de Jong P.J."/>
            <person name="Renfree M.B."/>
            <person name="Mardis E.R."/>
            <person name="Wilson R.K."/>
        </authorList>
    </citation>
    <scope>NUCLEOTIDE SEQUENCE [LARGE SCALE GENOMIC DNA]</scope>
    <source>
        <strain evidence="10 11">Glennie</strain>
    </source>
</reference>
<organism evidence="10 11">
    <name type="scientific">Ornithorhynchus anatinus</name>
    <name type="common">Duckbill platypus</name>
    <dbReference type="NCBI Taxonomy" id="9258"/>
    <lineage>
        <taxon>Eukaryota</taxon>
        <taxon>Metazoa</taxon>
        <taxon>Chordata</taxon>
        <taxon>Craniata</taxon>
        <taxon>Vertebrata</taxon>
        <taxon>Euteleostomi</taxon>
        <taxon>Mammalia</taxon>
        <taxon>Monotremata</taxon>
        <taxon>Ornithorhynchidae</taxon>
        <taxon>Ornithorhynchus</taxon>
    </lineage>
</organism>
<proteinExistence type="predicted"/>
<name>A0A6I8N691_ORNAN</name>
<dbReference type="PANTHER" id="PTHR32286">
    <property type="entry name" value="LYMPHOCYTE ANTIGEN 6 COMPLEX LOCUS PROTEIN G6F"/>
    <property type="match status" value="1"/>
</dbReference>
<sequence length="381" mass="41469">MATLLLSAQIFLLLLTPGWASEIQKIYIIQGDSAELACPPPDLLEGDEQLSWFHNLLSNRTTRTVVQVPVAGGSPVMGEGMGTRLRLQRNHSLRLDGVREGDAGRYWCSVRGPAWDYQNWKMYEVTVLRGTQLTAHTGAGAPCSILICSVASALPPDPILWHEGSGRVKGRTQVFNQANATLLLLCPREVPGEGRSKKPRNIRCVLNKDKGINFILPATSGVSSFTHCDSTRGWDITRILLLLCVLSQVLAILVLGFMVWKRRDRAAQQGALSPCFQCSRPQPQSQTLLLSREPGGRGLLRLIPVPLSPVATVTLTHHRPACVAAQHCDREETELVAGVVYTTYSTCCYGHLCNGSTTAAPSAILAGALALAWVFKGLWEG</sequence>
<dbReference type="PROSITE" id="PS50835">
    <property type="entry name" value="IG_LIKE"/>
    <property type="match status" value="1"/>
</dbReference>
<evidence type="ECO:0000256" key="2">
    <source>
        <dbReference type="ARBA" id="ARBA00022475"/>
    </source>
</evidence>
<evidence type="ECO:0000256" key="4">
    <source>
        <dbReference type="ARBA" id="ARBA00023136"/>
    </source>
</evidence>
<accession>A0A6I8N691</accession>
<dbReference type="InterPro" id="IPR026524">
    <property type="entry name" value="LY6G6d/LY6G6f"/>
</dbReference>
<evidence type="ECO:0000313" key="11">
    <source>
        <dbReference type="Proteomes" id="UP000002279"/>
    </source>
</evidence>
<evidence type="ECO:0000313" key="10">
    <source>
        <dbReference type="Ensembl" id="ENSOANP00000036478.1"/>
    </source>
</evidence>
<dbReference type="PANTHER" id="PTHR32286:SF10">
    <property type="entry name" value="LYMPHOCYTE ANTIGEN 6 COMPLEX LOCUS PROTEIN G6F"/>
    <property type="match status" value="1"/>
</dbReference>
<dbReference type="Ensembl" id="ENSOANT00000068596.1">
    <property type="protein sequence ID" value="ENSOANP00000036478.1"/>
    <property type="gene ID" value="ENSOANG00000002164.4"/>
</dbReference>
<keyword evidence="5" id="KW-1015">Disulfide bond</keyword>
<evidence type="ECO:0000256" key="6">
    <source>
        <dbReference type="ARBA" id="ARBA00023180"/>
    </source>
</evidence>
<feature type="chain" id="PRO_5026126681" description="Ig-like domain-containing protein" evidence="8">
    <location>
        <begin position="21"/>
        <end position="381"/>
    </location>
</feature>
<feature type="transmembrane region" description="Helical" evidence="7">
    <location>
        <begin position="239"/>
        <end position="260"/>
    </location>
</feature>
<comment type="subcellular location">
    <subcellularLocation>
        <location evidence="1">Cell membrane</location>
    </subcellularLocation>
</comment>
<keyword evidence="7" id="KW-0812">Transmembrane</keyword>
<reference evidence="10" key="2">
    <citation type="submission" date="2025-08" db="UniProtKB">
        <authorList>
            <consortium name="Ensembl"/>
        </authorList>
    </citation>
    <scope>IDENTIFICATION</scope>
    <source>
        <strain evidence="10">Glennie</strain>
    </source>
</reference>
<dbReference type="InParanoid" id="A0A6I8N691"/>
<dbReference type="Proteomes" id="UP000002279">
    <property type="component" value="Chromosome X5"/>
</dbReference>
<evidence type="ECO:0000256" key="8">
    <source>
        <dbReference type="SAM" id="SignalP"/>
    </source>
</evidence>
<dbReference type="InterPro" id="IPR003599">
    <property type="entry name" value="Ig_sub"/>
</dbReference>
<keyword evidence="3 8" id="KW-0732">Signal</keyword>
<keyword evidence="11" id="KW-1185">Reference proteome</keyword>
<dbReference type="Gene3D" id="2.60.40.10">
    <property type="entry name" value="Immunoglobulins"/>
    <property type="match status" value="1"/>
</dbReference>
<evidence type="ECO:0000256" key="7">
    <source>
        <dbReference type="SAM" id="Phobius"/>
    </source>
</evidence>
<evidence type="ECO:0000259" key="9">
    <source>
        <dbReference type="PROSITE" id="PS50835"/>
    </source>
</evidence>
<dbReference type="InterPro" id="IPR036179">
    <property type="entry name" value="Ig-like_dom_sf"/>
</dbReference>